<dbReference type="Pfam" id="PF12222">
    <property type="entry name" value="PNGaseA"/>
    <property type="match status" value="1"/>
</dbReference>
<dbReference type="InterPro" id="IPR021102">
    <property type="entry name" value="PNGase_A"/>
</dbReference>
<feature type="domain" description="Peptide N-acetyl-beta-D-glucosaminyl asparaginase amidase A N-terminal" evidence="2">
    <location>
        <begin position="51"/>
        <end position="372"/>
    </location>
</feature>
<feature type="chain" id="PRO_5018966457" description="Peptide N-acetyl-beta-D-glucosaminyl asparaginase amidase A N-terminal domain-containing protein" evidence="1">
    <location>
        <begin position="20"/>
        <end position="611"/>
    </location>
</feature>
<dbReference type="Proteomes" id="UP000283895">
    <property type="component" value="Unassembled WGS sequence"/>
</dbReference>
<keyword evidence="1" id="KW-0732">Signal</keyword>
<dbReference type="AlphaFoldDB" id="A0A423WV91"/>
<name>A0A423WV91_9PEZI</name>
<dbReference type="InterPro" id="IPR056948">
    <property type="entry name" value="PNGaseA_N"/>
</dbReference>
<accession>A0A423WV91</accession>
<proteinExistence type="predicted"/>
<dbReference type="Pfam" id="PF25156">
    <property type="entry name" value="PNGase_A_C"/>
    <property type="match status" value="1"/>
</dbReference>
<feature type="signal peptide" evidence="1">
    <location>
        <begin position="1"/>
        <end position="19"/>
    </location>
</feature>
<evidence type="ECO:0000313" key="4">
    <source>
        <dbReference type="Proteomes" id="UP000283895"/>
    </source>
</evidence>
<dbReference type="OrthoDB" id="1612078at2759"/>
<evidence type="ECO:0000259" key="2">
    <source>
        <dbReference type="Pfam" id="PF12222"/>
    </source>
</evidence>
<comment type="caution">
    <text evidence="3">The sequence shown here is derived from an EMBL/GenBank/DDBJ whole genome shotgun (WGS) entry which is preliminary data.</text>
</comment>
<dbReference type="PANTHER" id="PTHR31104">
    <property type="entry name" value="PEPTIDE-N4-(N-ACETYL-BETA-GLUCOSAMINYL)ASPARAGINE AMIDASE A PROTEIN"/>
    <property type="match status" value="1"/>
</dbReference>
<dbReference type="EMBL" id="LKEA01000008">
    <property type="protein sequence ID" value="ROW07312.1"/>
    <property type="molecule type" value="Genomic_DNA"/>
</dbReference>
<reference evidence="3 4" key="1">
    <citation type="submission" date="2015-09" db="EMBL/GenBank/DDBJ databases">
        <title>Host preference determinants of Valsa canker pathogens revealed by comparative genomics.</title>
        <authorList>
            <person name="Yin Z."/>
            <person name="Huang L."/>
        </authorList>
    </citation>
    <scope>NUCLEOTIDE SEQUENCE [LARGE SCALE GENOMIC DNA]</scope>
    <source>
        <strain evidence="3 4">03-1</strain>
    </source>
</reference>
<gene>
    <name evidence="3" type="ORF">VMCG_03761</name>
</gene>
<evidence type="ECO:0000313" key="3">
    <source>
        <dbReference type="EMBL" id="ROW07312.1"/>
    </source>
</evidence>
<protein>
    <recommendedName>
        <fullName evidence="2">Peptide N-acetyl-beta-D-glucosaminyl asparaginase amidase A N-terminal domain-containing protein</fullName>
    </recommendedName>
</protein>
<keyword evidence="4" id="KW-1185">Reference proteome</keyword>
<dbReference type="STRING" id="356882.A0A423WV91"/>
<sequence>MVRIESLATVLSLLGQCLALRRFPHAARQKSSNSLSDGFLEVVQAATPPRKSFDRYNCKQTILENDFANSYGAPFIGQYYPPPANCSFTTTIFNLSVLSQGRQYDRLAQLFFGDFEIWRTSTAMPTETGIYWSFQKDMTIFDKLMREEQKIIFDLGNVVDGDLYTGTYNITLEALYYDDEYSKGFHPAELIYPISNLTSAENQTSVFSLPNDDGSVSVTLPRNIKTAIVSLMASGNSAEEFWYTNVPSEYVETFPSNEGWLYGYSPFREVQLLIDGQIAGVSWPFPILFTGGVDPGLWRPVVGIDTYDLPSFEIDVTPWLSLLCDGQEHTFKIQVVGFDVSSEGNLGVVGQNWWVTGTIFVWLDETVNHTVAGNITSKVSGPVFEYVPQLGTTVSSNGSTTNESLWVSLSARRDISISSTIIASNGTKSVVSWNQGLFFSNIQNMTNPAYNQSLTMVSSGNYSASFSDDSLSTYSYPLNLYSAYVIAETDEELSSVFCMIDRSLLSNATSALPALTGTSLGSESLATRQNVTSFYAWNETIVEGIEVLDTCDGGTWFSYSGIPGSKEGVSEFSQYMRQKDDTIVIDEEAWATMAVPITDPLPDVDGEPNVY</sequence>
<organism evidence="3 4">
    <name type="scientific">Cytospora schulzeri</name>
    <dbReference type="NCBI Taxonomy" id="448051"/>
    <lineage>
        <taxon>Eukaryota</taxon>
        <taxon>Fungi</taxon>
        <taxon>Dikarya</taxon>
        <taxon>Ascomycota</taxon>
        <taxon>Pezizomycotina</taxon>
        <taxon>Sordariomycetes</taxon>
        <taxon>Sordariomycetidae</taxon>
        <taxon>Diaporthales</taxon>
        <taxon>Cytosporaceae</taxon>
        <taxon>Cytospora</taxon>
    </lineage>
</organism>
<evidence type="ECO:0000256" key="1">
    <source>
        <dbReference type="SAM" id="SignalP"/>
    </source>
</evidence>